<reference evidence="1" key="1">
    <citation type="submission" date="2020-05" db="EMBL/GenBank/DDBJ databases">
        <authorList>
            <person name="Chiriac C."/>
            <person name="Salcher M."/>
            <person name="Ghai R."/>
            <person name="Kavagutti S V."/>
        </authorList>
    </citation>
    <scope>NUCLEOTIDE SEQUENCE</scope>
</reference>
<dbReference type="AlphaFoldDB" id="A0A6J7U0H0"/>
<gene>
    <name evidence="1" type="ORF">UFOPK4319_00753</name>
</gene>
<proteinExistence type="predicted"/>
<dbReference type="EMBL" id="CAFBQN010000051">
    <property type="protein sequence ID" value="CAB5058297.1"/>
    <property type="molecule type" value="Genomic_DNA"/>
</dbReference>
<accession>A0A6J7U0H0</accession>
<protein>
    <submittedName>
        <fullName evidence="1">Unannotated protein</fullName>
    </submittedName>
</protein>
<evidence type="ECO:0000313" key="1">
    <source>
        <dbReference type="EMBL" id="CAB5058297.1"/>
    </source>
</evidence>
<organism evidence="1">
    <name type="scientific">freshwater metagenome</name>
    <dbReference type="NCBI Taxonomy" id="449393"/>
    <lineage>
        <taxon>unclassified sequences</taxon>
        <taxon>metagenomes</taxon>
        <taxon>ecological metagenomes</taxon>
    </lineage>
</organism>
<sequence length="63" mass="6879">MNPAILSSAENFPESITLRSLDAIQIATVIFLDKSIEGVVTYDKQMIENAKKLGLKVISPGMK</sequence>
<name>A0A6J7U0H0_9ZZZZ</name>